<evidence type="ECO:0000259" key="6">
    <source>
        <dbReference type="SMART" id="SM00849"/>
    </source>
</evidence>
<evidence type="ECO:0000256" key="5">
    <source>
        <dbReference type="SAM" id="MobiDB-lite"/>
    </source>
</evidence>
<dbReference type="Gene3D" id="3.60.15.10">
    <property type="entry name" value="Ribonuclease Z/Hydroxyacylglutathione hydrolase-like"/>
    <property type="match status" value="1"/>
</dbReference>
<dbReference type="AlphaFoldDB" id="A0A6J4Q376"/>
<name>A0A6J4Q376_9BACT</name>
<evidence type="ECO:0000256" key="4">
    <source>
        <dbReference type="ARBA" id="ARBA00022833"/>
    </source>
</evidence>
<dbReference type="SUPFAM" id="SSF56281">
    <property type="entry name" value="Metallo-hydrolase/oxidoreductase"/>
    <property type="match status" value="1"/>
</dbReference>
<feature type="region of interest" description="Disordered" evidence="5">
    <location>
        <begin position="183"/>
        <end position="205"/>
    </location>
</feature>
<accession>A0A6J4Q376</accession>
<sequence>MKIVSNTGGLAVTNCFLVIDEATKRAVVFDAPNDTVAPLLDEAARQGLDVIGLWLTHGHFDHLADHALVTARFPEAKVLIHPLDEPKLTNPTSRLFALPFTIPPGRADAHVNDGDELSLGGLRVRVIHTPGHSPGHVMYHFPDEGVLIGGDLIIMGAVGRTDFPDASHADLEASIRRVMQLPPDTTLLPGHGQPSTLRHELETNP</sequence>
<dbReference type="Pfam" id="PF00753">
    <property type="entry name" value="Lactamase_B"/>
    <property type="match status" value="1"/>
</dbReference>
<evidence type="ECO:0000256" key="1">
    <source>
        <dbReference type="ARBA" id="ARBA00001947"/>
    </source>
</evidence>
<dbReference type="EMBL" id="CADCUQ010000838">
    <property type="protein sequence ID" value="CAA9433297.1"/>
    <property type="molecule type" value="Genomic_DNA"/>
</dbReference>
<evidence type="ECO:0000313" key="7">
    <source>
        <dbReference type="EMBL" id="CAA9433297.1"/>
    </source>
</evidence>
<dbReference type="SMART" id="SM00849">
    <property type="entry name" value="Lactamase_B"/>
    <property type="match status" value="1"/>
</dbReference>
<organism evidence="7">
    <name type="scientific">uncultured Phycisphaerae bacterium</name>
    <dbReference type="NCBI Taxonomy" id="904963"/>
    <lineage>
        <taxon>Bacteria</taxon>
        <taxon>Pseudomonadati</taxon>
        <taxon>Planctomycetota</taxon>
        <taxon>Phycisphaerae</taxon>
        <taxon>environmental samples</taxon>
    </lineage>
</organism>
<gene>
    <name evidence="7" type="ORF">AVDCRST_MAG64-3652</name>
</gene>
<reference evidence="7" key="1">
    <citation type="submission" date="2020-02" db="EMBL/GenBank/DDBJ databases">
        <authorList>
            <person name="Meier V. D."/>
        </authorList>
    </citation>
    <scope>NUCLEOTIDE SEQUENCE</scope>
    <source>
        <strain evidence="7">AVDCRST_MAG64</strain>
    </source>
</reference>
<protein>
    <submittedName>
        <fullName evidence="7">MBL-fold metallo-hydrolase superfamily</fullName>
    </submittedName>
</protein>
<proteinExistence type="predicted"/>
<keyword evidence="4" id="KW-0862">Zinc</keyword>
<keyword evidence="3 7" id="KW-0378">Hydrolase</keyword>
<dbReference type="PANTHER" id="PTHR46233:SF3">
    <property type="entry name" value="HYDROXYACYLGLUTATHIONE HYDROLASE GLOC"/>
    <property type="match status" value="1"/>
</dbReference>
<dbReference type="InterPro" id="IPR001279">
    <property type="entry name" value="Metallo-B-lactamas"/>
</dbReference>
<dbReference type="PANTHER" id="PTHR46233">
    <property type="entry name" value="HYDROXYACYLGLUTATHIONE HYDROLASE GLOC"/>
    <property type="match status" value="1"/>
</dbReference>
<feature type="domain" description="Metallo-beta-lactamase" evidence="6">
    <location>
        <begin position="12"/>
        <end position="191"/>
    </location>
</feature>
<keyword evidence="2" id="KW-0479">Metal-binding</keyword>
<evidence type="ECO:0000256" key="2">
    <source>
        <dbReference type="ARBA" id="ARBA00022723"/>
    </source>
</evidence>
<dbReference type="InterPro" id="IPR051453">
    <property type="entry name" value="MBL_Glyoxalase_II"/>
</dbReference>
<dbReference type="GO" id="GO:0046872">
    <property type="term" value="F:metal ion binding"/>
    <property type="evidence" value="ECO:0007669"/>
    <property type="project" value="UniProtKB-KW"/>
</dbReference>
<dbReference type="GO" id="GO:0016787">
    <property type="term" value="F:hydrolase activity"/>
    <property type="evidence" value="ECO:0007669"/>
    <property type="project" value="UniProtKB-KW"/>
</dbReference>
<dbReference type="InterPro" id="IPR036866">
    <property type="entry name" value="RibonucZ/Hydroxyglut_hydro"/>
</dbReference>
<comment type="cofactor">
    <cofactor evidence="1">
        <name>Zn(2+)</name>
        <dbReference type="ChEBI" id="CHEBI:29105"/>
    </cofactor>
</comment>
<evidence type="ECO:0000256" key="3">
    <source>
        <dbReference type="ARBA" id="ARBA00022801"/>
    </source>
</evidence>
<feature type="non-terminal residue" evidence="7">
    <location>
        <position position="205"/>
    </location>
</feature>